<sequence length="108" mass="11845">SSILPSPMMVARAHTVLSIFSLLSLTCGAVKTYGVDQVAPKDLGLTYNNCDFSISSSVPNSMGTVHEASAVDLDTSRQSYERRLDTISKDYIDHQRMLDSDMTRGLNE</sequence>
<dbReference type="RefSeq" id="XP_002771818.1">
    <property type="nucleotide sequence ID" value="XM_002771772.1"/>
</dbReference>
<evidence type="ECO:0000256" key="1">
    <source>
        <dbReference type="SAM" id="SignalP"/>
    </source>
</evidence>
<protein>
    <submittedName>
        <fullName evidence="2">Uncharacterized protein</fullName>
    </submittedName>
</protein>
<feature type="chain" id="PRO_5002953093" evidence="1">
    <location>
        <begin position="30"/>
        <end position="108"/>
    </location>
</feature>
<organism evidence="3">
    <name type="scientific">Perkinsus marinus (strain ATCC 50983 / TXsc)</name>
    <dbReference type="NCBI Taxonomy" id="423536"/>
    <lineage>
        <taxon>Eukaryota</taxon>
        <taxon>Sar</taxon>
        <taxon>Alveolata</taxon>
        <taxon>Perkinsozoa</taxon>
        <taxon>Perkinsea</taxon>
        <taxon>Perkinsida</taxon>
        <taxon>Perkinsidae</taxon>
        <taxon>Perkinsus</taxon>
    </lineage>
</organism>
<proteinExistence type="predicted"/>
<name>C5LI08_PERM5</name>
<dbReference type="Proteomes" id="UP000007800">
    <property type="component" value="Unassembled WGS sequence"/>
</dbReference>
<dbReference type="EMBL" id="GG682153">
    <property type="protein sequence ID" value="EER03634.1"/>
    <property type="molecule type" value="Genomic_DNA"/>
</dbReference>
<dbReference type="AlphaFoldDB" id="C5LI08"/>
<reference evidence="2 3" key="1">
    <citation type="submission" date="2008-07" db="EMBL/GenBank/DDBJ databases">
        <authorList>
            <person name="El-Sayed N."/>
            <person name="Caler E."/>
            <person name="Inman J."/>
            <person name="Amedeo P."/>
            <person name="Hass B."/>
            <person name="Wortman J."/>
        </authorList>
    </citation>
    <scope>NUCLEOTIDE SEQUENCE [LARGE SCALE GENOMIC DNA]</scope>
    <source>
        <strain evidence="3">ATCC 50983 / TXsc</strain>
    </source>
</reference>
<dbReference type="GeneID" id="9048052"/>
<evidence type="ECO:0000313" key="3">
    <source>
        <dbReference type="Proteomes" id="UP000007800"/>
    </source>
</evidence>
<gene>
    <name evidence="2" type="ORF">Pmar_PMAR012760</name>
</gene>
<evidence type="ECO:0000313" key="2">
    <source>
        <dbReference type="EMBL" id="EER03634.1"/>
    </source>
</evidence>
<accession>C5LI08</accession>
<dbReference type="InParanoid" id="C5LI08"/>
<feature type="non-terminal residue" evidence="2">
    <location>
        <position position="1"/>
    </location>
</feature>
<feature type="signal peptide" evidence="1">
    <location>
        <begin position="1"/>
        <end position="29"/>
    </location>
</feature>
<keyword evidence="1" id="KW-0732">Signal</keyword>
<feature type="non-terminal residue" evidence="2">
    <location>
        <position position="108"/>
    </location>
</feature>
<keyword evidence="3" id="KW-1185">Reference proteome</keyword>